<dbReference type="EMBL" id="BCMG01000004">
    <property type="protein sequence ID" value="GAX01015.1"/>
    <property type="molecule type" value="Genomic_DNA"/>
</dbReference>
<dbReference type="OrthoDB" id="5951715at2"/>
<sequence>MNHDSERNLNNYQQLNIKDLITLIRQNGVTELPMPTSGQTIKVASTPCNYGGCRYWLVCPQCGKRYGVLYFKDDRWACRKCQHLVYGCQLQELPYHAYTKYFYKAVRIARKLDTKFNPCLIDFVQGYRQIFPDRPSRMHWHTYKRLADEYFANCTMMAITSGVTDEFTVKEYRQLWLKQQIKALEQSK</sequence>
<dbReference type="Proteomes" id="UP000198402">
    <property type="component" value="Unassembled WGS sequence"/>
</dbReference>
<reference evidence="1 2" key="1">
    <citation type="submission" date="2015-11" db="EMBL/GenBank/DDBJ databases">
        <title>Draft genome sequences of new species of the genus Lactobacillus isolated from orchardgrass silage.</title>
        <authorList>
            <person name="Tohno M."/>
            <person name="Tanizawa Y."/>
            <person name="Arita M."/>
        </authorList>
    </citation>
    <scope>NUCLEOTIDE SEQUENCE [LARGE SCALE GENOMIC DNA]</scope>
    <source>
        <strain evidence="1 2">IWT126</strain>
    </source>
</reference>
<comment type="caution">
    <text evidence="1">The sequence shown here is derived from an EMBL/GenBank/DDBJ whole genome shotgun (WGS) entry which is preliminary data.</text>
</comment>
<accession>A0A1Z5IGX4</accession>
<keyword evidence="2" id="KW-1185">Reference proteome</keyword>
<proteinExistence type="predicted"/>
<evidence type="ECO:0000313" key="1">
    <source>
        <dbReference type="EMBL" id="GAX01015.1"/>
    </source>
</evidence>
<gene>
    <name evidence="1" type="ORF">IWT126_01038</name>
</gene>
<protein>
    <recommendedName>
        <fullName evidence="3">Transposase</fullName>
    </recommendedName>
</protein>
<organism evidence="1 2">
    <name type="scientific">Secundilactobacillus silagei JCM 19001</name>
    <dbReference type="NCBI Taxonomy" id="1302250"/>
    <lineage>
        <taxon>Bacteria</taxon>
        <taxon>Bacillati</taxon>
        <taxon>Bacillota</taxon>
        <taxon>Bacilli</taxon>
        <taxon>Lactobacillales</taxon>
        <taxon>Lactobacillaceae</taxon>
        <taxon>Secundilactobacillus</taxon>
    </lineage>
</organism>
<dbReference type="AlphaFoldDB" id="A0A1Z5IGX4"/>
<dbReference type="RefSeq" id="WP_054654100.1">
    <property type="nucleotide sequence ID" value="NZ_BBFL01000002.1"/>
</dbReference>
<evidence type="ECO:0008006" key="3">
    <source>
        <dbReference type="Google" id="ProtNLM"/>
    </source>
</evidence>
<name>A0A1Z5IGX4_9LACO</name>
<evidence type="ECO:0000313" key="2">
    <source>
        <dbReference type="Proteomes" id="UP000198402"/>
    </source>
</evidence>